<proteinExistence type="predicted"/>
<feature type="chain" id="PRO_5004108964" evidence="1">
    <location>
        <begin position="31"/>
        <end position="205"/>
    </location>
</feature>
<dbReference type="Proteomes" id="UP000016933">
    <property type="component" value="Unassembled WGS sequence"/>
</dbReference>
<evidence type="ECO:0000313" key="2">
    <source>
        <dbReference type="EMBL" id="EME45682.1"/>
    </source>
</evidence>
<dbReference type="STRING" id="675120.N1PQM0"/>
<protein>
    <submittedName>
        <fullName evidence="2">Uncharacterized protein</fullName>
    </submittedName>
</protein>
<organism evidence="2 3">
    <name type="scientific">Dothistroma septosporum (strain NZE10 / CBS 128990)</name>
    <name type="common">Red band needle blight fungus</name>
    <name type="synonym">Mycosphaerella pini</name>
    <dbReference type="NCBI Taxonomy" id="675120"/>
    <lineage>
        <taxon>Eukaryota</taxon>
        <taxon>Fungi</taxon>
        <taxon>Dikarya</taxon>
        <taxon>Ascomycota</taxon>
        <taxon>Pezizomycotina</taxon>
        <taxon>Dothideomycetes</taxon>
        <taxon>Dothideomycetidae</taxon>
        <taxon>Mycosphaerellales</taxon>
        <taxon>Mycosphaerellaceae</taxon>
        <taxon>Dothistroma</taxon>
    </lineage>
</organism>
<accession>N1PQM0</accession>
<keyword evidence="3" id="KW-1185">Reference proteome</keyword>
<feature type="signal peptide" evidence="1">
    <location>
        <begin position="1"/>
        <end position="30"/>
    </location>
</feature>
<evidence type="ECO:0000313" key="3">
    <source>
        <dbReference type="Proteomes" id="UP000016933"/>
    </source>
</evidence>
<dbReference type="OrthoDB" id="5337308at2759"/>
<gene>
    <name evidence="2" type="ORF">DOTSEDRAFT_71397</name>
</gene>
<reference evidence="3" key="1">
    <citation type="journal article" date="2012" name="PLoS Genet.">
        <title>The genomes of the fungal plant pathogens Cladosporium fulvum and Dothistroma septosporum reveal adaptation to different hosts and lifestyles but also signatures of common ancestry.</title>
        <authorList>
            <person name="de Wit P.J.G.M."/>
            <person name="van der Burgt A."/>
            <person name="Oekmen B."/>
            <person name="Stergiopoulos I."/>
            <person name="Abd-Elsalam K.A."/>
            <person name="Aerts A.L."/>
            <person name="Bahkali A.H."/>
            <person name="Beenen H.G."/>
            <person name="Chettri P."/>
            <person name="Cox M.P."/>
            <person name="Datema E."/>
            <person name="de Vries R.P."/>
            <person name="Dhillon B."/>
            <person name="Ganley A.R."/>
            <person name="Griffiths S.A."/>
            <person name="Guo Y."/>
            <person name="Hamelin R.C."/>
            <person name="Henrissat B."/>
            <person name="Kabir M.S."/>
            <person name="Jashni M.K."/>
            <person name="Kema G."/>
            <person name="Klaubauf S."/>
            <person name="Lapidus A."/>
            <person name="Levasseur A."/>
            <person name="Lindquist E."/>
            <person name="Mehrabi R."/>
            <person name="Ohm R.A."/>
            <person name="Owen T.J."/>
            <person name="Salamov A."/>
            <person name="Schwelm A."/>
            <person name="Schijlen E."/>
            <person name="Sun H."/>
            <person name="van den Burg H.A."/>
            <person name="van Ham R.C.H.J."/>
            <person name="Zhang S."/>
            <person name="Goodwin S.B."/>
            <person name="Grigoriev I.V."/>
            <person name="Collemare J."/>
            <person name="Bradshaw R.E."/>
        </authorList>
    </citation>
    <scope>NUCLEOTIDE SEQUENCE [LARGE SCALE GENOMIC DNA]</scope>
    <source>
        <strain evidence="3">NZE10 / CBS 128990</strain>
    </source>
</reference>
<reference evidence="2 3" key="2">
    <citation type="journal article" date="2012" name="PLoS Pathog.">
        <title>Diverse lifestyles and strategies of plant pathogenesis encoded in the genomes of eighteen Dothideomycetes fungi.</title>
        <authorList>
            <person name="Ohm R.A."/>
            <person name="Feau N."/>
            <person name="Henrissat B."/>
            <person name="Schoch C.L."/>
            <person name="Horwitz B.A."/>
            <person name="Barry K.W."/>
            <person name="Condon B.J."/>
            <person name="Copeland A.C."/>
            <person name="Dhillon B."/>
            <person name="Glaser F."/>
            <person name="Hesse C.N."/>
            <person name="Kosti I."/>
            <person name="LaButti K."/>
            <person name="Lindquist E.A."/>
            <person name="Lucas S."/>
            <person name="Salamov A.A."/>
            <person name="Bradshaw R.E."/>
            <person name="Ciuffetti L."/>
            <person name="Hamelin R.C."/>
            <person name="Kema G.H.J."/>
            <person name="Lawrence C."/>
            <person name="Scott J.A."/>
            <person name="Spatafora J.W."/>
            <person name="Turgeon B.G."/>
            <person name="de Wit P.J.G.M."/>
            <person name="Zhong S."/>
            <person name="Goodwin S.B."/>
            <person name="Grigoriev I.V."/>
        </authorList>
    </citation>
    <scope>NUCLEOTIDE SEQUENCE [LARGE SCALE GENOMIC DNA]</scope>
    <source>
        <strain evidence="3">NZE10 / CBS 128990</strain>
    </source>
</reference>
<dbReference type="EMBL" id="KB446538">
    <property type="protein sequence ID" value="EME45682.1"/>
    <property type="molecule type" value="Genomic_DNA"/>
</dbReference>
<keyword evidence="1" id="KW-0732">Signal</keyword>
<sequence length="205" mass="23403">MADLVRFRTHARPVIMVVLLLAALLCFMNAVKQKAAFSNRAHQRQLDLYTGDSGFGRTFSDHNSSYSRRLRARDPYDGWQALSMASDGEYVAAKERGEVLLCWLEHPDEVPPHTAISPWDSYDELKEWGWEDKSQRHNGGEGDPGLKQIFDGSELDVWTNEDTKVVMEHTGEHPAEHGISYPPTGAKYENYMYPRHGLLVAEYNY</sequence>
<name>N1PQM0_DOTSN</name>
<evidence type="ECO:0000256" key="1">
    <source>
        <dbReference type="SAM" id="SignalP"/>
    </source>
</evidence>
<dbReference type="HOGENOM" id="CLU_1340338_0_0_1"/>
<feature type="non-terminal residue" evidence="2">
    <location>
        <position position="205"/>
    </location>
</feature>
<dbReference type="AlphaFoldDB" id="N1PQM0"/>
<dbReference type="OMA" id="HARPVIM"/>